<reference evidence="6" key="1">
    <citation type="submission" date="2022-11" db="UniProtKB">
        <authorList>
            <consortium name="WormBaseParasite"/>
        </authorList>
    </citation>
    <scope>IDENTIFICATION</scope>
</reference>
<protein>
    <submittedName>
        <fullName evidence="6">MMS19 nucleotide excision repair protein</fullName>
    </submittedName>
</protein>
<dbReference type="SUPFAM" id="SSF48371">
    <property type="entry name" value="ARM repeat"/>
    <property type="match status" value="1"/>
</dbReference>
<comment type="similarity">
    <text evidence="2">Belongs to the importin beta family.</text>
</comment>
<name>A0A915JZR9_ROMCU</name>
<dbReference type="GO" id="GO:0006606">
    <property type="term" value="P:protein import into nucleus"/>
    <property type="evidence" value="ECO:0007669"/>
    <property type="project" value="TreeGrafter"/>
</dbReference>
<comment type="subcellular location">
    <subcellularLocation>
        <location evidence="1">Nucleus</location>
    </subcellularLocation>
</comment>
<evidence type="ECO:0000256" key="1">
    <source>
        <dbReference type="ARBA" id="ARBA00004123"/>
    </source>
</evidence>
<evidence type="ECO:0000256" key="3">
    <source>
        <dbReference type="ARBA" id="ARBA00022448"/>
    </source>
</evidence>
<evidence type="ECO:0000256" key="2">
    <source>
        <dbReference type="ARBA" id="ARBA00007991"/>
    </source>
</evidence>
<dbReference type="Proteomes" id="UP000887565">
    <property type="component" value="Unplaced"/>
</dbReference>
<evidence type="ECO:0000313" key="6">
    <source>
        <dbReference type="WBParaSite" id="nRc.2.0.1.t32011-RA"/>
    </source>
</evidence>
<dbReference type="InterPro" id="IPR016024">
    <property type="entry name" value="ARM-type_fold"/>
</dbReference>
<dbReference type="WBParaSite" id="nRc.2.0.1.t32011-RA">
    <property type="protein sequence ID" value="nRc.2.0.1.t32011-RA"/>
    <property type="gene ID" value="nRc.2.0.1.g32011"/>
</dbReference>
<evidence type="ECO:0000256" key="4">
    <source>
        <dbReference type="ARBA" id="ARBA00023242"/>
    </source>
</evidence>
<dbReference type="InterPro" id="IPR040709">
    <property type="entry name" value="Importin_rep_1"/>
</dbReference>
<dbReference type="PANTHER" id="PTHR12363:SF33">
    <property type="entry name" value="IMPORTIN-13"/>
    <property type="match status" value="1"/>
</dbReference>
<dbReference type="InterPro" id="IPR011989">
    <property type="entry name" value="ARM-like"/>
</dbReference>
<dbReference type="PANTHER" id="PTHR12363">
    <property type="entry name" value="TRANSPORTIN 3 AND IMPORTIN 13"/>
    <property type="match status" value="1"/>
</dbReference>
<dbReference type="Gene3D" id="1.25.10.10">
    <property type="entry name" value="Leucine-rich Repeat Variant"/>
    <property type="match status" value="1"/>
</dbReference>
<accession>A0A915JZR9</accession>
<organism evidence="5 6">
    <name type="scientific">Romanomermis culicivorax</name>
    <name type="common">Nematode worm</name>
    <dbReference type="NCBI Taxonomy" id="13658"/>
    <lineage>
        <taxon>Eukaryota</taxon>
        <taxon>Metazoa</taxon>
        <taxon>Ecdysozoa</taxon>
        <taxon>Nematoda</taxon>
        <taxon>Enoplea</taxon>
        <taxon>Dorylaimia</taxon>
        <taxon>Mermithida</taxon>
        <taxon>Mermithoidea</taxon>
        <taxon>Mermithidae</taxon>
        <taxon>Romanomermis</taxon>
    </lineage>
</organism>
<proteinExistence type="inferred from homology"/>
<dbReference type="GO" id="GO:0005737">
    <property type="term" value="C:cytoplasm"/>
    <property type="evidence" value="ECO:0007669"/>
    <property type="project" value="TreeGrafter"/>
</dbReference>
<keyword evidence="3" id="KW-0813">Transport</keyword>
<sequence>MVSLLSSNHSKILIRLFYDEKTEHSGRAIVNFFLDLSSSPGFYPVDETVSILPVNFWYHFYDEVTSIDSSRVEQIFVPIFSRLLEILIVKLKMAPNFHRNWSSNEREQYFYYRQEISDTVICCYRILGANMTSYLLASAKNTDNETVESILFFFDCICDYVSVKDMPAVTFLTQIFPLLNISDQNREISLKLVGKYCDLIMELYDEATKLKTVDYFVEISTISLQNTNFCAIAISSLHNLCKSIMTDENQLVGEWLKIMEKVVIRSTECFNNESLDYHSRLEALTCAGIILSCQSRDAILTYLNALLTPRLLKMQNLFSSNSNQSEIPQLLFQFDVISTLIASLKKKSSKNLASPTTTPNNESPVYLVMAQSLDLFSTILDASRCDEKIAEKLCDLFAQCLTCLHLDARNLIAKISGILLKIFPPYETAIDVVGKLLLIFSCGATSENVTIPLFQIPSC</sequence>
<evidence type="ECO:0000313" key="5">
    <source>
        <dbReference type="Proteomes" id="UP000887565"/>
    </source>
</evidence>
<dbReference type="InterPro" id="IPR051345">
    <property type="entry name" value="Importin_beta-like_NTR"/>
</dbReference>
<dbReference type="Pfam" id="PF18773">
    <property type="entry name" value="Importin_rep"/>
    <property type="match status" value="1"/>
</dbReference>
<keyword evidence="4" id="KW-0539">Nucleus</keyword>
<keyword evidence="5" id="KW-1185">Reference proteome</keyword>
<dbReference type="GO" id="GO:0005634">
    <property type="term" value="C:nucleus"/>
    <property type="evidence" value="ECO:0007669"/>
    <property type="project" value="UniProtKB-SubCell"/>
</dbReference>
<dbReference type="AlphaFoldDB" id="A0A915JZR9"/>